<dbReference type="InterPro" id="IPR011004">
    <property type="entry name" value="Trimer_LpxA-like_sf"/>
</dbReference>
<dbReference type="GO" id="GO:0009001">
    <property type="term" value="F:serine O-acetyltransferase activity"/>
    <property type="evidence" value="ECO:0007669"/>
    <property type="project" value="UniProtKB-EC"/>
</dbReference>
<dbReference type="Proteomes" id="UP001549119">
    <property type="component" value="Unassembled WGS sequence"/>
</dbReference>
<dbReference type="EC" id="2.3.1.30" evidence="1"/>
<dbReference type="Gene3D" id="2.160.10.10">
    <property type="entry name" value="Hexapeptide repeat proteins"/>
    <property type="match status" value="1"/>
</dbReference>
<sequence length="200" mass="20734">MSGPMTDHLTLSGLRRLLAADFARVLRQTTGGKPTSRLRRLMHLTLPAMQVAILHRTAHLLHGRGWRRCAALVADLSLRLTGASLHPGSRLGPGLFVPHPARVAFCGTGGADLTLLPGTLVGPRDWILPSQPFPADGPRLGDGAVVGAHAAVQGAVTIGAGATVGIGVCSLRDVPAGTVTMVVQRQLRSGGRGSEVGHGR</sequence>
<protein>
    <submittedName>
        <fullName evidence="1">Serine O-acetyltransferase</fullName>
        <ecNumber evidence="1">2.3.1.30</ecNumber>
    </submittedName>
</protein>
<keyword evidence="2" id="KW-1185">Reference proteome</keyword>
<keyword evidence="1" id="KW-0808">Transferase</keyword>
<proteinExistence type="predicted"/>
<dbReference type="EMBL" id="JBEPNW010000002">
    <property type="protein sequence ID" value="MET3864746.1"/>
    <property type="molecule type" value="Genomic_DNA"/>
</dbReference>
<dbReference type="RefSeq" id="WP_244413156.1">
    <property type="nucleotide sequence ID" value="NZ_BJXP01000054.1"/>
</dbReference>
<dbReference type="PANTHER" id="PTHR42811">
    <property type="entry name" value="SERINE ACETYLTRANSFERASE"/>
    <property type="match status" value="1"/>
</dbReference>
<keyword evidence="1" id="KW-0012">Acyltransferase</keyword>
<organism evidence="1 2">
    <name type="scientific">Methylobacterium radiotolerans</name>
    <dbReference type="NCBI Taxonomy" id="31998"/>
    <lineage>
        <taxon>Bacteria</taxon>
        <taxon>Pseudomonadati</taxon>
        <taxon>Pseudomonadota</taxon>
        <taxon>Alphaproteobacteria</taxon>
        <taxon>Hyphomicrobiales</taxon>
        <taxon>Methylobacteriaceae</taxon>
        <taxon>Methylobacterium</taxon>
    </lineage>
</organism>
<evidence type="ECO:0000313" key="2">
    <source>
        <dbReference type="Proteomes" id="UP001549119"/>
    </source>
</evidence>
<dbReference type="SUPFAM" id="SSF51161">
    <property type="entry name" value="Trimeric LpxA-like enzymes"/>
    <property type="match status" value="1"/>
</dbReference>
<reference evidence="1 2" key="1">
    <citation type="submission" date="2024-06" db="EMBL/GenBank/DDBJ databases">
        <title>Genomics of switchgrass bacterial isolates.</title>
        <authorList>
            <person name="Shade A."/>
        </authorList>
    </citation>
    <scope>NUCLEOTIDE SEQUENCE [LARGE SCALE GENOMIC DNA]</scope>
    <source>
        <strain evidence="1 2">PvP084</strain>
    </source>
</reference>
<name>A0ABV2NE21_9HYPH</name>
<accession>A0ABV2NE21</accession>
<evidence type="ECO:0000313" key="1">
    <source>
        <dbReference type="EMBL" id="MET3864746.1"/>
    </source>
</evidence>
<comment type="caution">
    <text evidence="1">The sequence shown here is derived from an EMBL/GenBank/DDBJ whole genome shotgun (WGS) entry which is preliminary data.</text>
</comment>
<gene>
    <name evidence="1" type="ORF">ABIC20_002055</name>
</gene>
<dbReference type="GeneID" id="6141552"/>